<dbReference type="Proteomes" id="UP000007259">
    <property type="component" value="Chromosome 22"/>
</dbReference>
<dbReference type="GeneID" id="13454200"/>
<evidence type="ECO:0000256" key="1">
    <source>
        <dbReference type="SAM" id="MobiDB-lite"/>
    </source>
</evidence>
<evidence type="ECO:0000313" key="2">
    <source>
        <dbReference type="EMBL" id="CBZ27029.1"/>
    </source>
</evidence>
<protein>
    <submittedName>
        <fullName evidence="2">Uncharacterized protein</fullName>
    </submittedName>
</protein>
<dbReference type="VEuPathDB" id="TriTrypDB:LmxM.22.0640"/>
<evidence type="ECO:0000313" key="3">
    <source>
        <dbReference type="Proteomes" id="UP000007259"/>
    </source>
</evidence>
<keyword evidence="3" id="KW-1185">Reference proteome</keyword>
<dbReference type="OMA" id="LIHSICA"/>
<dbReference type="PhylomeDB" id="E9AVP6"/>
<organism evidence="2 3">
    <name type="scientific">Leishmania mexicana (strain MHOM/GT/2001/U1103)</name>
    <dbReference type="NCBI Taxonomy" id="929439"/>
    <lineage>
        <taxon>Eukaryota</taxon>
        <taxon>Discoba</taxon>
        <taxon>Euglenozoa</taxon>
        <taxon>Kinetoplastea</taxon>
        <taxon>Metakinetoplastina</taxon>
        <taxon>Trypanosomatida</taxon>
        <taxon>Trypanosomatidae</taxon>
        <taxon>Leishmaniinae</taxon>
        <taxon>Leishmania</taxon>
    </lineage>
</organism>
<gene>
    <name evidence="2" type="ORF">LMXM_22_0640</name>
</gene>
<feature type="region of interest" description="Disordered" evidence="1">
    <location>
        <begin position="1163"/>
        <end position="1182"/>
    </location>
</feature>
<dbReference type="EMBL" id="FR799575">
    <property type="protein sequence ID" value="CBZ27029.1"/>
    <property type="molecule type" value="Genomic_DNA"/>
</dbReference>
<dbReference type="KEGG" id="lmi:LMXM_22_0640"/>
<dbReference type="OrthoDB" id="266024at2759"/>
<proteinExistence type="predicted"/>
<reference evidence="2 3" key="1">
    <citation type="journal article" date="2011" name="Genome Res.">
        <title>Chromosome and gene copy number variation allow major structural change between species and strains of Leishmania.</title>
        <authorList>
            <person name="Rogers M.B."/>
            <person name="Hilley J.D."/>
            <person name="Dickens N.J."/>
            <person name="Wilkes J."/>
            <person name="Bates P.A."/>
            <person name="Depledge D.P."/>
            <person name="Harris D."/>
            <person name="Her Y."/>
            <person name="Herzyk P."/>
            <person name="Imamura H."/>
            <person name="Otto T.D."/>
            <person name="Sanders M."/>
            <person name="Seeger K."/>
            <person name="Dujardin J.C."/>
            <person name="Berriman M."/>
            <person name="Smith D.F."/>
            <person name="Hertz-Fowler C."/>
            <person name="Mottram J.C."/>
        </authorList>
    </citation>
    <scope>NUCLEOTIDE SEQUENCE [LARGE SCALE GENOMIC DNA]</scope>
    <source>
        <strain evidence="2 3">MHOM/GT/2001/U1103</strain>
    </source>
</reference>
<feature type="compositionally biased region" description="Basic and acidic residues" evidence="1">
    <location>
        <begin position="1163"/>
        <end position="1174"/>
    </location>
</feature>
<dbReference type="RefSeq" id="XP_003875518.1">
    <property type="nucleotide sequence ID" value="XM_003875469.1"/>
</dbReference>
<name>E9AVP6_LEIMU</name>
<accession>E9AVP6</accession>
<sequence>MPLVSSTTSKEDGGTGGSAHLIHSICAVDDGSLIFAIASAAGAKSAAHTSFDAAFFCFCKAAGDSAKAIPRKAPPSPCGTSCTGAIRYALYARSLAGSRGADFSPSAHAECSGCPTCCSGAEATGGAGDSVAPPSSSFHSRQSCLLLGHSTAAGAVASLLEGSSDSLAALRASQLMHLLHRRDADAKAPLANVAASAPPASSRSSPPHLYDDILVALHVVRQEAWQHSSGAGDAPMPLVVAHDAASATVIWTDVLCYFDCGCAALATFKLTRDSPPAEWSVQLGGCVWIPSAPGRSAGAVRGWASALTWATGAPLVSSLVRPLPPTASLATSADAHRDGSNSLLELLVVWCSPTVASSSSAFSSFTGACPVARYASLRCCSGNLPTASAITSAWRLHKQAIFDMSELLRLVLRQSVSNEGVHDSISSYSVLPHASVRGLHWLPGTADFTQSYPLLAVLYAAPTVHSRRIDDLSGAPPEPCLDSLAVCYLKEDGPHLSAATVPAATTPHKTPPMVMGRLLVGPWSVRGLALAHPQFLFATALAGRRSTPSRPPPATNKQCVAVPAASASSAAQAFRAALHSCADAATAVLGVFQRPAQEPYATSSLFRSLADAVGRRGHRARTLAAAQFSDSDVVRLREVSYLQRAGTEQKGLGALRNSNVFAFVLYGCDGEMARCILDGYIEDAQTTWLDPHIMPAHIVGSPRATGNPRGRGGEVEKRAVARVCALLSEKAPELSAQRVNWHSAVVITVQAQWTRALPVLTERRHGNEVRTDGGIVAGEHWSFSLHLSQRLRSSAGPGGSLQHSWCAAPLAMMGRILCWRSAAASGDVSCLVCAYTAAPHHGDATSHEVDAPPHTLLEGVFELWLSSSPMNGDGGGCPAAVTQATDATLGMTTSQQSTALANLCPWAVGGCTRVVLPSAFSGVLYKASTADTLTTAFDLLSHTPTFSVAAARLGATVSDSVVPVALAWVVGKVREAGVDNLARTAPPLSATATSSRSSLLSCVRQLDAVALLRSGDVVGWGCARHSSAAAAAARSSGHLSGEGAVLHLGAIYRGLGHDIAPPLKQLFLELLLNCGAGADVVHMEVVTAPVEDSSRRVGHRQPSAGLSRIEAASSSLASAVTETAPKGTVLLVLAVGSLVGVVDLAAGAVVVVRDLRADLRDAPVREDGTTHRGDAPSPTTDGAIRATASVLRLQRLPVATPCGWMAGGDAAQQGAGTAVGTSWYFVWRGVREGQRDHSSLTCVLRLSYLCWADAVSAQVGAASSSAAGGAAPLASVLDTEPSPLPLVTLQVDACWAEEAKLPAHNNVVSSVSTSAISHHLSLRHAPSSAAACVGWLSCATACADDGVGQAAPRATATSMGSEASSAEAADYLPFLSVCDAALLRSLWPVQATDEIKMSGNQSCAPSSLPSGAVVPRCRPPLRLLRWGGVAPRPSPTSSCFLYGRIGATCVMEQLGGGGAAAGFGMPLNIVYRWLLGESCGTNAAFMPSERDGDPDLPHRLTCREVLYVSTLTLDVRALGERHDEHEPVPHDRTVFGSPPPAIPGCEPACSSSDPTSWQVLLCTLLLHNGEQTSKTNGSTRTFSGVSANLDVGAAAASATKIEWGQSQTVSYLLCGVPVVPPQKQSGSAAATHRSPLFTWHWIPLYVSTSLPAPDSSGGVQQHHVPLAVTRVLPSPRRFFAAELSSTGAATVIAKNVRHAVTPCSYFYCEGTLCSPAAAAAPHGQQRCYCLSVEGDRLRHLLERSSIAASTEGIEQVYMYTTVNPDLVQVVGA</sequence>